<name>A0A248UMP9_9HYPH</name>
<organism evidence="1 2">
    <name type="scientific">Ochrobactrum quorumnocens</name>
    <dbReference type="NCBI Taxonomy" id="271865"/>
    <lineage>
        <taxon>Bacteria</taxon>
        <taxon>Pseudomonadati</taxon>
        <taxon>Pseudomonadota</taxon>
        <taxon>Alphaproteobacteria</taxon>
        <taxon>Hyphomicrobiales</taxon>
        <taxon>Brucellaceae</taxon>
        <taxon>Brucella/Ochrobactrum group</taxon>
        <taxon>Ochrobactrum</taxon>
    </lineage>
</organism>
<evidence type="ECO:0000313" key="1">
    <source>
        <dbReference type="EMBL" id="ASV87569.1"/>
    </source>
</evidence>
<sequence length="37" mass="4117">MLMQFRTFVSGAYTTQTLRNLNMRDGAALTSMIMTSG</sequence>
<dbReference type="Proteomes" id="UP000215256">
    <property type="component" value="Chromosome 1"/>
</dbReference>
<evidence type="ECO:0000313" key="2">
    <source>
        <dbReference type="Proteomes" id="UP000215256"/>
    </source>
</evidence>
<accession>A0A248UMP9</accession>
<gene>
    <name evidence="1" type="ORF">CES85_2008</name>
</gene>
<protein>
    <submittedName>
        <fullName evidence="1">Uncharacterized protein</fullName>
    </submittedName>
</protein>
<dbReference type="EMBL" id="CP022604">
    <property type="protein sequence ID" value="ASV87569.1"/>
    <property type="molecule type" value="Genomic_DNA"/>
</dbReference>
<dbReference type="AlphaFoldDB" id="A0A248UMP9"/>
<reference evidence="1 2" key="1">
    <citation type="submission" date="2017-07" db="EMBL/GenBank/DDBJ databases">
        <title>Phylogenetic study on the rhizospheric bacterium Ochrobactrum sp. A44.</title>
        <authorList>
            <person name="Krzyzanowska D.M."/>
            <person name="Ossowicki A."/>
            <person name="Rajewska M."/>
            <person name="Maciag T."/>
            <person name="Kaczynski Z."/>
            <person name="Czerwicka M."/>
            <person name="Jafra S."/>
        </authorList>
    </citation>
    <scope>NUCLEOTIDE SEQUENCE [LARGE SCALE GENOMIC DNA]</scope>
    <source>
        <strain evidence="1 2">A44</strain>
    </source>
</reference>
<dbReference type="KEGG" id="och:CES85_2008"/>
<proteinExistence type="predicted"/>